<dbReference type="GO" id="GO:0016787">
    <property type="term" value="F:hydrolase activity"/>
    <property type="evidence" value="ECO:0007669"/>
    <property type="project" value="UniProtKB-KW"/>
</dbReference>
<sequence length="381" mass="43561">MVGTSTRAVTQERRMSVKIADTLLSECQNGNHPKIANKWGYVGGMTLMALERAAEWNQESRYAELVHRHMDDLIENDGTIRTYQLNDYNLDMINEGKNLFIQWKNSGNEKYVKAILHLVDQLKGQPRTSEGGFWHKKIYPFQMWLDGIYMSSPFLAEYASTFDHSESFDEVARQILLIERKTRNPRTGLLHHAWDESKEQRWCDQNTGRSFHVWGRAMGWYAMAVVDALEHFPVDHPQRGQIMGIFERMAYAIAHAQDQDSGLWYQVMDQNGRAGNYLEASASCMLTYALAKGLRLHYLAELNREVVDHAYAGILKRLVTEDENGVHLHHICHGAGLGGKKYRDGSYEYYISEPVVSDVQMGVAPFLLASIEIERLGAKEG</sequence>
<dbReference type="PANTHER" id="PTHR33886">
    <property type="entry name" value="UNSATURATED RHAMNOGALACTURONAN HYDROLASE (EUROFUNG)"/>
    <property type="match status" value="1"/>
</dbReference>
<evidence type="ECO:0000256" key="1">
    <source>
        <dbReference type="ARBA" id="ARBA00022801"/>
    </source>
</evidence>
<dbReference type="Proteomes" id="UP000069697">
    <property type="component" value="Unassembled WGS sequence"/>
</dbReference>
<dbReference type="SUPFAM" id="SSF48208">
    <property type="entry name" value="Six-hairpin glycosidases"/>
    <property type="match status" value="1"/>
</dbReference>
<organism evidence="2 3">
    <name type="scientific">Paenibacillus amylolyticus</name>
    <dbReference type="NCBI Taxonomy" id="1451"/>
    <lineage>
        <taxon>Bacteria</taxon>
        <taxon>Bacillati</taxon>
        <taxon>Bacillota</taxon>
        <taxon>Bacilli</taxon>
        <taxon>Bacillales</taxon>
        <taxon>Paenibacillaceae</taxon>
        <taxon>Paenibacillus</taxon>
    </lineage>
</organism>
<reference evidence="2 3" key="1">
    <citation type="journal article" date="2016" name="Genome Announc.">
        <title>Draft Genome Sequence of Paenibacillus amylolyticus Heshi-A3, Isolated from Fermented Rice Bran in a Japanese Fermented Seafood Dish.</title>
        <authorList>
            <person name="Akuzawa S."/>
            <person name="Nagaoka J."/>
            <person name="Kanekatsu M."/>
            <person name="Kubota E."/>
            <person name="Ohtake R."/>
            <person name="Suzuki T."/>
            <person name="Kanesaki Y."/>
        </authorList>
    </citation>
    <scope>NUCLEOTIDE SEQUENCE [LARGE SCALE GENOMIC DNA]</scope>
    <source>
        <strain evidence="2 3">Heshi-A3</strain>
    </source>
</reference>
<dbReference type="InterPro" id="IPR012341">
    <property type="entry name" value="6hp_glycosidase-like_sf"/>
</dbReference>
<dbReference type="RefSeq" id="WP_235599392.1">
    <property type="nucleotide sequence ID" value="NZ_BCNV01000001.1"/>
</dbReference>
<evidence type="ECO:0000313" key="2">
    <source>
        <dbReference type="EMBL" id="GAS81653.1"/>
    </source>
</evidence>
<dbReference type="EMBL" id="BCNV01000001">
    <property type="protein sequence ID" value="GAS81653.1"/>
    <property type="molecule type" value="Genomic_DNA"/>
</dbReference>
<dbReference type="Gene3D" id="1.50.10.10">
    <property type="match status" value="1"/>
</dbReference>
<dbReference type="InterPro" id="IPR010905">
    <property type="entry name" value="Glyco_hydro_88"/>
</dbReference>
<proteinExistence type="predicted"/>
<evidence type="ECO:0000313" key="3">
    <source>
        <dbReference type="Proteomes" id="UP000069697"/>
    </source>
</evidence>
<accession>A0A100VKP9</accession>
<dbReference type="PANTHER" id="PTHR33886:SF8">
    <property type="entry name" value="UNSATURATED RHAMNOGALACTURONAN HYDROLASE (EUROFUNG)"/>
    <property type="match status" value="1"/>
</dbReference>
<keyword evidence="1 2" id="KW-0378">Hydrolase</keyword>
<reference evidence="3" key="2">
    <citation type="submission" date="2016-01" db="EMBL/GenBank/DDBJ databases">
        <title>Draft Genome Sequence of Paenibacillus amylolyticus Heshi-A3 that Was Isolated from Fermented Rice Bran with Aging Salted Mackerel, Which Was Named Heshiko as Traditional Fermented Seafood in Japan.</title>
        <authorList>
            <person name="Akuzawa S."/>
            <person name="Nakagawa J."/>
            <person name="Kanekatsu T."/>
            <person name="Kubota E."/>
            <person name="Ohtake R."/>
            <person name="Suzuki T."/>
            <person name="Kanesaki Y."/>
        </authorList>
    </citation>
    <scope>NUCLEOTIDE SEQUENCE [LARGE SCALE GENOMIC DNA]</scope>
    <source>
        <strain evidence="3">Heshi-A3</strain>
    </source>
</reference>
<gene>
    <name evidence="2" type="ORF">PAHA3_1727</name>
</gene>
<dbReference type="Pfam" id="PF07470">
    <property type="entry name" value="Glyco_hydro_88"/>
    <property type="match status" value="1"/>
</dbReference>
<dbReference type="InterPro" id="IPR008928">
    <property type="entry name" value="6-hairpin_glycosidase_sf"/>
</dbReference>
<name>A0A100VKP9_PAEAM</name>
<dbReference type="GO" id="GO:0005975">
    <property type="term" value="P:carbohydrate metabolic process"/>
    <property type="evidence" value="ECO:0007669"/>
    <property type="project" value="InterPro"/>
</dbReference>
<comment type="caution">
    <text evidence="2">The sequence shown here is derived from an EMBL/GenBank/DDBJ whole genome shotgun (WGS) entry which is preliminary data.</text>
</comment>
<protein>
    <submittedName>
        <fullName evidence="2">Glycoside hydrolase</fullName>
    </submittedName>
</protein>
<dbReference type="AlphaFoldDB" id="A0A100VKP9"/>
<dbReference type="InterPro" id="IPR052043">
    <property type="entry name" value="PolySaccharide_Degr_Enz"/>
</dbReference>